<comment type="caution">
    <text evidence="2">The sequence shown here is derived from an EMBL/GenBank/DDBJ whole genome shotgun (WGS) entry which is preliminary data.</text>
</comment>
<proteinExistence type="predicted"/>
<name>A0A813DQE0_POLGL</name>
<sequence>MILLTKLVLNNEDQARSDVISQLEPPDRIRIKEWQSGSGGTGGAAKNTMDEWASMEGVQGCAFMLLQQQTTTTATTTTTTNNNKQQQPKQQVGAPDVRRQYPRPLRKCCRTLAVEQRQASRSRYQCLCRKGQLGIPLQGRTELGGGCGVAAGARNTVDEWASVEGVQGCAFMLLACNDIKD</sequence>
<dbReference type="Proteomes" id="UP000654075">
    <property type="component" value="Unassembled WGS sequence"/>
</dbReference>
<evidence type="ECO:0000313" key="2">
    <source>
        <dbReference type="EMBL" id="CAE8588414.1"/>
    </source>
</evidence>
<keyword evidence="3" id="KW-1185">Reference proteome</keyword>
<feature type="region of interest" description="Disordered" evidence="1">
    <location>
        <begin position="73"/>
        <end position="96"/>
    </location>
</feature>
<dbReference type="EMBL" id="CAJNNV010003125">
    <property type="protein sequence ID" value="CAE8588414.1"/>
    <property type="molecule type" value="Genomic_DNA"/>
</dbReference>
<dbReference type="AlphaFoldDB" id="A0A813DQE0"/>
<reference evidence="2" key="1">
    <citation type="submission" date="2021-02" db="EMBL/GenBank/DDBJ databases">
        <authorList>
            <person name="Dougan E. K."/>
            <person name="Rhodes N."/>
            <person name="Thang M."/>
            <person name="Chan C."/>
        </authorList>
    </citation>
    <scope>NUCLEOTIDE SEQUENCE</scope>
</reference>
<accession>A0A813DQE0</accession>
<protein>
    <submittedName>
        <fullName evidence="2">Uncharacterized protein</fullName>
    </submittedName>
</protein>
<evidence type="ECO:0000256" key="1">
    <source>
        <dbReference type="SAM" id="MobiDB-lite"/>
    </source>
</evidence>
<evidence type="ECO:0000313" key="3">
    <source>
        <dbReference type="Proteomes" id="UP000654075"/>
    </source>
</evidence>
<feature type="compositionally biased region" description="Low complexity" evidence="1">
    <location>
        <begin position="73"/>
        <end position="91"/>
    </location>
</feature>
<organism evidence="2 3">
    <name type="scientific">Polarella glacialis</name>
    <name type="common">Dinoflagellate</name>
    <dbReference type="NCBI Taxonomy" id="89957"/>
    <lineage>
        <taxon>Eukaryota</taxon>
        <taxon>Sar</taxon>
        <taxon>Alveolata</taxon>
        <taxon>Dinophyceae</taxon>
        <taxon>Suessiales</taxon>
        <taxon>Suessiaceae</taxon>
        <taxon>Polarella</taxon>
    </lineage>
</organism>
<gene>
    <name evidence="2" type="ORF">PGLA1383_LOCUS7215</name>
</gene>